<name>A0A5P1EMI1_ASPOF</name>
<dbReference type="Gramene" id="ONK66009">
    <property type="protein sequence ID" value="ONK66009"/>
    <property type="gene ID" value="A4U43_C06F3240"/>
</dbReference>
<dbReference type="AlphaFoldDB" id="A0A5P1EMI1"/>
<keyword evidence="2" id="KW-1185">Reference proteome</keyword>
<dbReference type="EMBL" id="CM007386">
    <property type="protein sequence ID" value="ONK66009.1"/>
    <property type="molecule type" value="Genomic_DNA"/>
</dbReference>
<sequence length="99" mass="11065">MLLVYLLEYGVRTVSAKYIMKCDDDTFVRIDSVMKEVNKIPKGASLYVGDINYYQKSLRSGKWAVTYEHIIPGQTSCIGPNPHVLNSMIASCRGSCNVV</sequence>
<dbReference type="UniPathway" id="UPA00378"/>
<evidence type="ECO:0000313" key="1">
    <source>
        <dbReference type="EMBL" id="ONK66009.1"/>
    </source>
</evidence>
<organism evidence="1 2">
    <name type="scientific">Asparagus officinalis</name>
    <name type="common">Garden asparagus</name>
    <dbReference type="NCBI Taxonomy" id="4686"/>
    <lineage>
        <taxon>Eukaryota</taxon>
        <taxon>Viridiplantae</taxon>
        <taxon>Streptophyta</taxon>
        <taxon>Embryophyta</taxon>
        <taxon>Tracheophyta</taxon>
        <taxon>Spermatophyta</taxon>
        <taxon>Magnoliopsida</taxon>
        <taxon>Liliopsida</taxon>
        <taxon>Asparagales</taxon>
        <taxon>Asparagaceae</taxon>
        <taxon>Asparagoideae</taxon>
        <taxon>Asparagus</taxon>
    </lineage>
</organism>
<evidence type="ECO:0000313" key="2">
    <source>
        <dbReference type="Proteomes" id="UP000243459"/>
    </source>
</evidence>
<accession>A0A5P1EMI1</accession>
<protein>
    <submittedName>
        <fullName evidence="1">Uncharacterized protein</fullName>
    </submittedName>
</protein>
<proteinExistence type="predicted"/>
<dbReference type="Gene3D" id="3.90.550.50">
    <property type="match status" value="1"/>
</dbReference>
<dbReference type="Proteomes" id="UP000243459">
    <property type="component" value="Chromosome 6"/>
</dbReference>
<gene>
    <name evidence="1" type="ORF">A4U43_C06F3240</name>
</gene>
<reference evidence="2" key="1">
    <citation type="journal article" date="2017" name="Nat. Commun.">
        <title>The asparagus genome sheds light on the origin and evolution of a young Y chromosome.</title>
        <authorList>
            <person name="Harkess A."/>
            <person name="Zhou J."/>
            <person name="Xu C."/>
            <person name="Bowers J.E."/>
            <person name="Van der Hulst R."/>
            <person name="Ayyampalayam S."/>
            <person name="Mercati F."/>
            <person name="Riccardi P."/>
            <person name="McKain M.R."/>
            <person name="Kakrana A."/>
            <person name="Tang H."/>
            <person name="Ray J."/>
            <person name="Groenendijk J."/>
            <person name="Arikit S."/>
            <person name="Mathioni S.M."/>
            <person name="Nakano M."/>
            <person name="Shan H."/>
            <person name="Telgmann-Rauber A."/>
            <person name="Kanno A."/>
            <person name="Yue Z."/>
            <person name="Chen H."/>
            <person name="Li W."/>
            <person name="Chen Y."/>
            <person name="Xu X."/>
            <person name="Zhang Y."/>
            <person name="Luo S."/>
            <person name="Chen H."/>
            <person name="Gao J."/>
            <person name="Mao Z."/>
            <person name="Pires J.C."/>
            <person name="Luo M."/>
            <person name="Kudrna D."/>
            <person name="Wing R.A."/>
            <person name="Meyers B.C."/>
            <person name="Yi K."/>
            <person name="Kong H."/>
            <person name="Lavrijsen P."/>
            <person name="Sunseri F."/>
            <person name="Falavigna A."/>
            <person name="Ye Y."/>
            <person name="Leebens-Mack J.H."/>
            <person name="Chen G."/>
        </authorList>
    </citation>
    <scope>NUCLEOTIDE SEQUENCE [LARGE SCALE GENOMIC DNA]</scope>
    <source>
        <strain evidence="2">cv. DH0086</strain>
    </source>
</reference>